<accession>A0AAE1CZW8</accession>
<evidence type="ECO:0000313" key="1">
    <source>
        <dbReference type="EMBL" id="KAK3748002.1"/>
    </source>
</evidence>
<keyword evidence="2" id="KW-1185">Reference proteome</keyword>
<reference evidence="1" key="1">
    <citation type="journal article" date="2023" name="G3 (Bethesda)">
        <title>A reference genome for the long-term kleptoplast-retaining sea slug Elysia crispata morphotype clarki.</title>
        <authorList>
            <person name="Eastman K.E."/>
            <person name="Pendleton A.L."/>
            <person name="Shaikh M.A."/>
            <person name="Suttiyut T."/>
            <person name="Ogas R."/>
            <person name="Tomko P."/>
            <person name="Gavelis G."/>
            <person name="Widhalm J.R."/>
            <person name="Wisecaver J.H."/>
        </authorList>
    </citation>
    <scope>NUCLEOTIDE SEQUENCE</scope>
    <source>
        <strain evidence="1">ECLA1</strain>
    </source>
</reference>
<comment type="caution">
    <text evidence="1">The sequence shown here is derived from an EMBL/GenBank/DDBJ whole genome shotgun (WGS) entry which is preliminary data.</text>
</comment>
<evidence type="ECO:0000313" key="2">
    <source>
        <dbReference type="Proteomes" id="UP001283361"/>
    </source>
</evidence>
<dbReference type="Proteomes" id="UP001283361">
    <property type="component" value="Unassembled WGS sequence"/>
</dbReference>
<gene>
    <name evidence="1" type="ORF">RRG08_029859</name>
</gene>
<dbReference type="EMBL" id="JAWDGP010006058">
    <property type="protein sequence ID" value="KAK3748002.1"/>
    <property type="molecule type" value="Genomic_DNA"/>
</dbReference>
<name>A0AAE1CZW8_9GAST</name>
<sequence>MLSLPSKWPESHLCPPLTGRLALSFGHRHHGQSLMVTAAERIMYLHHLQCMEVFVGRGEECFYIDCIELHALNASVQVKKAGTIQIRVGAIAVQKDKTD</sequence>
<proteinExistence type="predicted"/>
<dbReference type="AlphaFoldDB" id="A0AAE1CZW8"/>
<protein>
    <submittedName>
        <fullName evidence="1">Uncharacterized protein</fullName>
    </submittedName>
</protein>
<organism evidence="1 2">
    <name type="scientific">Elysia crispata</name>
    <name type="common">lettuce slug</name>
    <dbReference type="NCBI Taxonomy" id="231223"/>
    <lineage>
        <taxon>Eukaryota</taxon>
        <taxon>Metazoa</taxon>
        <taxon>Spiralia</taxon>
        <taxon>Lophotrochozoa</taxon>
        <taxon>Mollusca</taxon>
        <taxon>Gastropoda</taxon>
        <taxon>Heterobranchia</taxon>
        <taxon>Euthyneura</taxon>
        <taxon>Panpulmonata</taxon>
        <taxon>Sacoglossa</taxon>
        <taxon>Placobranchoidea</taxon>
        <taxon>Plakobranchidae</taxon>
        <taxon>Elysia</taxon>
    </lineage>
</organism>